<protein>
    <submittedName>
        <fullName evidence="2">Uncharacterized protein</fullName>
    </submittedName>
</protein>
<feature type="region of interest" description="Disordered" evidence="1">
    <location>
        <begin position="1"/>
        <end position="141"/>
    </location>
</feature>
<accession>A0AAV7LA83</accession>
<dbReference type="EMBL" id="JANPWB010000015">
    <property type="protein sequence ID" value="KAJ1087907.1"/>
    <property type="molecule type" value="Genomic_DNA"/>
</dbReference>
<feature type="compositionally biased region" description="Low complexity" evidence="1">
    <location>
        <begin position="50"/>
        <end position="62"/>
    </location>
</feature>
<evidence type="ECO:0000313" key="3">
    <source>
        <dbReference type="Proteomes" id="UP001066276"/>
    </source>
</evidence>
<evidence type="ECO:0000256" key="1">
    <source>
        <dbReference type="SAM" id="MobiDB-lite"/>
    </source>
</evidence>
<feature type="compositionally biased region" description="Basic and acidic residues" evidence="1">
    <location>
        <begin position="127"/>
        <end position="141"/>
    </location>
</feature>
<dbReference type="Proteomes" id="UP001066276">
    <property type="component" value="Chromosome 11"/>
</dbReference>
<feature type="compositionally biased region" description="Polar residues" evidence="1">
    <location>
        <begin position="1"/>
        <end position="13"/>
    </location>
</feature>
<name>A0AAV7LA83_PLEWA</name>
<proteinExistence type="predicted"/>
<reference evidence="2" key="1">
    <citation type="journal article" date="2022" name="bioRxiv">
        <title>Sequencing and chromosome-scale assembly of the giantPleurodeles waltlgenome.</title>
        <authorList>
            <person name="Brown T."/>
            <person name="Elewa A."/>
            <person name="Iarovenko S."/>
            <person name="Subramanian E."/>
            <person name="Araus A.J."/>
            <person name="Petzold A."/>
            <person name="Susuki M."/>
            <person name="Suzuki K.-i.T."/>
            <person name="Hayashi T."/>
            <person name="Toyoda A."/>
            <person name="Oliveira C."/>
            <person name="Osipova E."/>
            <person name="Leigh N.D."/>
            <person name="Simon A."/>
            <person name="Yun M.H."/>
        </authorList>
    </citation>
    <scope>NUCLEOTIDE SEQUENCE</scope>
    <source>
        <strain evidence="2">20211129_DDA</strain>
        <tissue evidence="2">Liver</tissue>
    </source>
</reference>
<gene>
    <name evidence="2" type="ORF">NDU88_001066</name>
</gene>
<keyword evidence="3" id="KW-1185">Reference proteome</keyword>
<organism evidence="2 3">
    <name type="scientific">Pleurodeles waltl</name>
    <name type="common">Iberian ribbed newt</name>
    <dbReference type="NCBI Taxonomy" id="8319"/>
    <lineage>
        <taxon>Eukaryota</taxon>
        <taxon>Metazoa</taxon>
        <taxon>Chordata</taxon>
        <taxon>Craniata</taxon>
        <taxon>Vertebrata</taxon>
        <taxon>Euteleostomi</taxon>
        <taxon>Amphibia</taxon>
        <taxon>Batrachia</taxon>
        <taxon>Caudata</taxon>
        <taxon>Salamandroidea</taxon>
        <taxon>Salamandridae</taxon>
        <taxon>Pleurodelinae</taxon>
        <taxon>Pleurodeles</taxon>
    </lineage>
</organism>
<comment type="caution">
    <text evidence="2">The sequence shown here is derived from an EMBL/GenBank/DDBJ whole genome shotgun (WGS) entry which is preliminary data.</text>
</comment>
<evidence type="ECO:0000313" key="2">
    <source>
        <dbReference type="EMBL" id="KAJ1087907.1"/>
    </source>
</evidence>
<sequence length="141" mass="14685">MTKSLPVSASLNGLQRPHSPLRRLQHLAPGPSARSGHRRAPGRLPNFQTEGPPLQGPQGEGPSRCSGSIPRRAALGLSGRAPLLSPAQQDPAPTGTAAPRTPGESRTTRGKPSGLPQAGHRSLLRAEAAERSKERLSAPPS</sequence>
<dbReference type="AlphaFoldDB" id="A0AAV7LA83"/>
<feature type="compositionally biased region" description="Low complexity" evidence="1">
    <location>
        <begin position="91"/>
        <end position="102"/>
    </location>
</feature>